<evidence type="ECO:0000313" key="1">
    <source>
        <dbReference type="EMBL" id="OOZ36096.1"/>
    </source>
</evidence>
<name>A0A1T2KTQ0_9GAMM</name>
<evidence type="ECO:0008006" key="3">
    <source>
        <dbReference type="Google" id="ProtNLM"/>
    </source>
</evidence>
<dbReference type="Proteomes" id="UP000190896">
    <property type="component" value="Unassembled WGS sequence"/>
</dbReference>
<evidence type="ECO:0000313" key="2">
    <source>
        <dbReference type="Proteomes" id="UP000190896"/>
    </source>
</evidence>
<dbReference type="PANTHER" id="PTHR38765">
    <property type="entry name" value="DUF484 DOMAIN-CONTAINING PROTEIN"/>
    <property type="match status" value="1"/>
</dbReference>
<dbReference type="InterPro" id="IPR029016">
    <property type="entry name" value="GAF-like_dom_sf"/>
</dbReference>
<dbReference type="EMBL" id="MPRJ01000055">
    <property type="protein sequence ID" value="OOZ36096.1"/>
    <property type="molecule type" value="Genomic_DNA"/>
</dbReference>
<dbReference type="RefSeq" id="WP_078487665.1">
    <property type="nucleotide sequence ID" value="NZ_MPRJ01000055.1"/>
</dbReference>
<dbReference type="InterPro" id="IPR007435">
    <property type="entry name" value="DUF484"/>
</dbReference>
<dbReference type="Gene3D" id="3.30.450.40">
    <property type="match status" value="1"/>
</dbReference>
<sequence>MSSQPNQATTEEDTEQSIIDYLKSNPDFFDRNPELLQELELSHSSGDAVSLIERQVRTLREQNEQQKQQLHDFVAVARENELLNDRLHNLTLSLIDTLNFDEVVNVLEDKLHDDFQAEAVELHLFDHAETNGDANPDLDGFRDFINSAIPRCGRLQQDQLSYLFGAQADDIQSTALIPIMGEGIQGLLAIGSHSEHRFHPGMGTDYLSRLGEIISKTLEVVSEPGF</sequence>
<accession>A0A1T2KTQ0</accession>
<protein>
    <recommendedName>
        <fullName evidence="3">Phytochrome sensor protein</fullName>
    </recommendedName>
</protein>
<keyword evidence="2" id="KW-1185">Reference proteome</keyword>
<organism evidence="1 2">
    <name type="scientific">Solemya velesiana gill symbiont</name>
    <dbReference type="NCBI Taxonomy" id="1918948"/>
    <lineage>
        <taxon>Bacteria</taxon>
        <taxon>Pseudomonadati</taxon>
        <taxon>Pseudomonadota</taxon>
        <taxon>Gammaproteobacteria</taxon>
        <taxon>sulfur-oxidizing symbionts</taxon>
    </lineage>
</organism>
<dbReference type="PANTHER" id="PTHR38765:SF1">
    <property type="entry name" value="DUF484 DOMAIN-CONTAINING PROTEIN"/>
    <property type="match status" value="1"/>
</dbReference>
<gene>
    <name evidence="1" type="ORF">BOW51_08885</name>
</gene>
<dbReference type="OrthoDB" id="8525200at2"/>
<proteinExistence type="predicted"/>
<comment type="caution">
    <text evidence="1">The sequence shown here is derived from an EMBL/GenBank/DDBJ whole genome shotgun (WGS) entry which is preliminary data.</text>
</comment>
<reference evidence="1 2" key="1">
    <citation type="submission" date="2016-11" db="EMBL/GenBank/DDBJ databases">
        <title>Mixed transmission modes and dynamic genome evolution in an obligate animal-bacterial symbiosis.</title>
        <authorList>
            <person name="Russell S.L."/>
            <person name="Corbett-Detig R.B."/>
            <person name="Cavanaugh C.M."/>
        </authorList>
    </citation>
    <scope>NUCLEOTIDE SEQUENCE [LARGE SCALE GENOMIC DNA]</scope>
    <source>
        <strain evidence="1">Se-Cadez</strain>
    </source>
</reference>
<dbReference type="Pfam" id="PF04340">
    <property type="entry name" value="DUF484"/>
    <property type="match status" value="1"/>
</dbReference>
<dbReference type="AlphaFoldDB" id="A0A1T2KTQ0"/>